<reference evidence="8 26" key="6">
    <citation type="submission" date="2019-01" db="EMBL/GenBank/DDBJ databases">
        <title>Comparative genomic analysis of Brevibacterium aurantiacum sheds light on its evolution and its adaptation to smear-ripened cheeses.</title>
        <authorList>
            <person name="Moineau S."/>
        </authorList>
    </citation>
    <scope>NUCLEOTIDE SEQUENCE [LARGE SCALE GENOMIC DNA]</scope>
    <source>
        <strain evidence="8 26">SMQ-1420</strain>
    </source>
</reference>
<evidence type="ECO:0000313" key="18">
    <source>
        <dbReference type="Proteomes" id="UP000217564"/>
    </source>
</evidence>
<gene>
    <name evidence="14" type="ORF">BAUR9175_02393</name>
    <name evidence="13" type="ORF">BAUR920_00336</name>
    <name evidence="15" type="ORF">BAURA63_02334</name>
    <name evidence="16" type="ORF">BAURA86_02259</name>
    <name evidence="12" type="ORF">CIK59_10775</name>
    <name evidence="11" type="ORF">CIK62_07905</name>
    <name evidence="10" type="ORF">CIK64_11270</name>
    <name evidence="9" type="ORF">CIK79_11335</name>
    <name evidence="8" type="ORF">CXR27_03520</name>
    <name evidence="17" type="ORF">EB834_15600</name>
</gene>
<evidence type="ECO:0000313" key="12">
    <source>
        <dbReference type="EMBL" id="PCC53206.1"/>
    </source>
</evidence>
<dbReference type="SUPFAM" id="SSF53383">
    <property type="entry name" value="PLP-dependent transferases"/>
    <property type="match status" value="1"/>
</dbReference>
<dbReference type="Pfam" id="PF00155">
    <property type="entry name" value="Aminotran_1_2"/>
    <property type="match status" value="1"/>
</dbReference>
<dbReference type="InterPro" id="IPR015421">
    <property type="entry name" value="PyrdxlP-dep_Trfase_major"/>
</dbReference>
<reference evidence="18 19" key="1">
    <citation type="journal article" date="2017" name="Elife">
        <title>Extensive horizontal gene transfer in cheese-associated bacteria.</title>
        <authorList>
            <person name="Bonham K.S."/>
            <person name="Wolfe B.E."/>
            <person name="Dutton R.J."/>
        </authorList>
    </citation>
    <scope>NUCLEOTIDE SEQUENCE [LARGE SCALE GENOMIC DNA]</scope>
    <source>
        <strain evidence="12 20">738_8</strain>
        <strain evidence="11 19">900_6</strain>
        <strain evidence="10 18">947_7</strain>
        <strain evidence="9 21">JB5</strain>
    </source>
</reference>
<dbReference type="GO" id="GO:0030170">
    <property type="term" value="F:pyridoxal phosphate binding"/>
    <property type="evidence" value="ECO:0007669"/>
    <property type="project" value="InterPro"/>
</dbReference>
<dbReference type="InterPro" id="IPR050859">
    <property type="entry name" value="Class-I_PLP-dep_aminotransf"/>
</dbReference>
<dbReference type="EMBL" id="NRHA01000013">
    <property type="protein sequence ID" value="PCC53206.1"/>
    <property type="molecule type" value="Genomic_DNA"/>
</dbReference>
<organism evidence="9 21">
    <name type="scientific">Brevibacterium aurantiacum</name>
    <dbReference type="NCBI Taxonomy" id="273384"/>
    <lineage>
        <taxon>Bacteria</taxon>
        <taxon>Bacillati</taxon>
        <taxon>Actinomycetota</taxon>
        <taxon>Actinomycetes</taxon>
        <taxon>Micrococcales</taxon>
        <taxon>Brevibacteriaceae</taxon>
        <taxon>Brevibacterium</taxon>
    </lineage>
</organism>
<evidence type="ECO:0000313" key="23">
    <source>
        <dbReference type="Proteomes" id="UP000234300"/>
    </source>
</evidence>
<dbReference type="Proteomes" id="UP000234300">
    <property type="component" value="Unassembled WGS sequence"/>
</dbReference>
<dbReference type="InterPro" id="IPR015424">
    <property type="entry name" value="PyrdxlP-dep_Trfase"/>
</dbReference>
<evidence type="ECO:0000256" key="4">
    <source>
        <dbReference type="ARBA" id="ARBA00022576"/>
    </source>
</evidence>
<dbReference type="Proteomes" id="UP000217881">
    <property type="component" value="Unassembled WGS sequence"/>
</dbReference>
<dbReference type="Proteomes" id="UP000282731">
    <property type="component" value="Chromosome"/>
</dbReference>
<evidence type="ECO:0000313" key="15">
    <source>
        <dbReference type="EMBL" id="SMX87633.1"/>
    </source>
</evidence>
<evidence type="ECO:0000313" key="19">
    <source>
        <dbReference type="Proteomes" id="UP000217720"/>
    </source>
</evidence>
<dbReference type="Proteomes" id="UP000218377">
    <property type="component" value="Unassembled WGS sequence"/>
</dbReference>
<dbReference type="Gene3D" id="3.40.640.10">
    <property type="entry name" value="Type I PLP-dependent aspartate aminotransferase-like (Major domain)"/>
    <property type="match status" value="1"/>
</dbReference>
<reference evidence="8 26" key="4">
    <citation type="submission" date="2017-12" db="EMBL/GenBank/DDBJ databases">
        <authorList>
            <person name="Levesque S."/>
        </authorList>
    </citation>
    <scope>NUCLEOTIDE SEQUENCE [LARGE SCALE GENOMIC DNA]</scope>
    <source>
        <strain evidence="8 26">SMQ-1420</strain>
    </source>
</reference>
<evidence type="ECO:0000259" key="7">
    <source>
        <dbReference type="Pfam" id="PF00155"/>
    </source>
</evidence>
<dbReference type="Proteomes" id="UP000217720">
    <property type="component" value="Unassembled WGS sequence"/>
</dbReference>
<sequence>MFRRYDHLTTTCESREPITTTGCSQSVLKGEEVSSKFADRIARVQPSAIRELLKYGDDPAITSFGGGYPDPSLFPVAELQQVFADVLANEGATALQYTASVGLPGLRAQIAKRMSNQGAATDADDVLVLQGAQQGLDLVAKLLINPGDVIVTENPTFLGALIAFNPCQPEYAAVDMDSEGMDVDALEATLRSTENVKFIYVIPDFQNPTGVTLSLERRRRLIELANEYDVLILEDSPYRELRFEGQQLPTLRSLDTENRVIHLGSFSKILAPGVRLGWVSAAPEILDKLGLLKLAADTQSSTLNMTATTRFLESFDIDAHIERARAVYRAKRDLMLSSMAEHFPAEVAVTTPEGGLFTWVTFPEGFDAEAFMAEHALPEAGVAYVPGGSFFPAEQRSNYARFSYSGQSDEEMVDALTRLGGILREHI</sequence>
<evidence type="ECO:0000256" key="3">
    <source>
        <dbReference type="ARBA" id="ARBA00011738"/>
    </source>
</evidence>
<dbReference type="GO" id="GO:0008483">
    <property type="term" value="F:transaminase activity"/>
    <property type="evidence" value="ECO:0007669"/>
    <property type="project" value="UniProtKB-KW"/>
</dbReference>
<dbReference type="FunFam" id="3.40.640.10:FF:000053">
    <property type="entry name" value="Aminotransferase, class I"/>
    <property type="match status" value="1"/>
</dbReference>
<feature type="domain" description="Aminotransferase class I/classII large" evidence="7">
    <location>
        <begin position="75"/>
        <end position="419"/>
    </location>
</feature>
<evidence type="ECO:0000313" key="26">
    <source>
        <dbReference type="Proteomes" id="UP000282731"/>
    </source>
</evidence>
<evidence type="ECO:0000313" key="10">
    <source>
        <dbReference type="EMBL" id="PCC46629.1"/>
    </source>
</evidence>
<evidence type="ECO:0000313" key="21">
    <source>
        <dbReference type="Proteomes" id="UP000218377"/>
    </source>
</evidence>
<evidence type="ECO:0000313" key="8">
    <source>
        <dbReference type="EMBL" id="AZT96179.1"/>
    </source>
</evidence>
<dbReference type="EMBL" id="FXZB01000016">
    <property type="protein sequence ID" value="SMX86445.1"/>
    <property type="molecule type" value="Genomic_DNA"/>
</dbReference>
<comment type="subunit">
    <text evidence="3">Homodimer.</text>
</comment>
<comment type="cofactor">
    <cofactor evidence="1">
        <name>pyridoxal 5'-phosphate</name>
        <dbReference type="ChEBI" id="CHEBI:597326"/>
    </cofactor>
</comment>
<dbReference type="InterPro" id="IPR015422">
    <property type="entry name" value="PyrdxlP-dep_Trfase_small"/>
</dbReference>
<comment type="similarity">
    <text evidence="2">Belongs to the class-I pyridoxal-phosphate-dependent aminotransferase family.</text>
</comment>
<keyword evidence="4 9" id="KW-0032">Aminotransferase</keyword>
<keyword evidence="25" id="KW-1185">Reference proteome</keyword>
<evidence type="ECO:0000256" key="1">
    <source>
        <dbReference type="ARBA" id="ARBA00001933"/>
    </source>
</evidence>
<evidence type="ECO:0000313" key="11">
    <source>
        <dbReference type="EMBL" id="PCC50814.1"/>
    </source>
</evidence>
<dbReference type="Gene3D" id="3.90.1150.10">
    <property type="entry name" value="Aspartate Aminotransferase, domain 1"/>
    <property type="match status" value="1"/>
</dbReference>
<dbReference type="EMBL" id="FXYZ01000009">
    <property type="protein sequence ID" value="SMX87633.1"/>
    <property type="molecule type" value="Genomic_DNA"/>
</dbReference>
<dbReference type="Proteomes" id="UP000217564">
    <property type="component" value="Unassembled WGS sequence"/>
</dbReference>
<dbReference type="AlphaFoldDB" id="A0A2A3X581"/>
<dbReference type="EMBL" id="NRGO01000007">
    <property type="protein sequence ID" value="PCC50814.1"/>
    <property type="molecule type" value="Genomic_DNA"/>
</dbReference>
<evidence type="ECO:0000313" key="17">
    <source>
        <dbReference type="EMBL" id="TGD37486.1"/>
    </source>
</evidence>
<evidence type="ECO:0000256" key="2">
    <source>
        <dbReference type="ARBA" id="ARBA00007441"/>
    </source>
</evidence>
<protein>
    <submittedName>
        <fullName evidence="13">2-aminoadipate transaminase</fullName>
        <ecNumber evidence="13">2.6.1.-</ecNumber>
    </submittedName>
    <submittedName>
        <fullName evidence="9">PLP-dependent aminotransferase family protein</fullName>
    </submittedName>
</protein>
<name>A0A2A3X581_BREAU</name>
<reference evidence="23 24" key="3">
    <citation type="submission" date="2017-03" db="EMBL/GenBank/DDBJ databases">
        <authorList>
            <person name="Afonso C.L."/>
            <person name="Miller P.J."/>
            <person name="Scott M.A."/>
            <person name="Spackman E."/>
            <person name="Goraichik I."/>
            <person name="Dimitrov K.M."/>
            <person name="Suarez D.L."/>
            <person name="Swayne D.E."/>
        </authorList>
    </citation>
    <scope>NUCLEOTIDE SEQUENCE [LARGE SCALE GENOMIC DNA]</scope>
    <source>
        <strain evidence="15">6</strain>
        <strain evidence="24">6(3)</strain>
        <strain evidence="16">8</strain>
        <strain evidence="23">8(6)</strain>
        <strain evidence="14">ATCC 9175</strain>
        <strain evidence="13">CNRZ 920</strain>
    </source>
</reference>
<proteinExistence type="inferred from homology"/>
<dbReference type="GO" id="GO:1901605">
    <property type="term" value="P:alpha-amino acid metabolic process"/>
    <property type="evidence" value="ECO:0007669"/>
    <property type="project" value="TreeGrafter"/>
</dbReference>
<evidence type="ECO:0000313" key="25">
    <source>
        <dbReference type="Proteomes" id="UP000234525"/>
    </source>
</evidence>
<reference evidence="17 27" key="5">
    <citation type="submission" date="2018-10" db="EMBL/GenBank/DDBJ databases">
        <title>Brevibacterium genomes from Austrain hard cheese rinds.</title>
        <authorList>
            <person name="Anast J.M."/>
            <person name="Dzieciol M."/>
            <person name="Schultz D.L."/>
            <person name="Mann E."/>
            <person name="Wagner M."/>
            <person name="Schmitz-Esser S."/>
        </authorList>
    </citation>
    <scope>NUCLEOTIDE SEQUENCE [LARGE SCALE GENOMIC DNA]</scope>
    <source>
        <strain evidence="17 27">L261</strain>
    </source>
</reference>
<keyword evidence="6" id="KW-0663">Pyridoxal phosphate</keyword>
<evidence type="ECO:0000256" key="5">
    <source>
        <dbReference type="ARBA" id="ARBA00022679"/>
    </source>
</evidence>
<dbReference type="Proteomes" id="UP000234525">
    <property type="component" value="Unassembled WGS sequence"/>
</dbReference>
<dbReference type="CDD" id="cd00609">
    <property type="entry name" value="AAT_like"/>
    <property type="match status" value="1"/>
</dbReference>
<dbReference type="Proteomes" id="UP000234289">
    <property type="component" value="Unassembled WGS sequence"/>
</dbReference>
<dbReference type="PANTHER" id="PTHR42790:SF19">
    <property type="entry name" value="KYNURENINE_ALPHA-AMINOADIPATE AMINOTRANSFERASE, MITOCHONDRIAL"/>
    <property type="match status" value="1"/>
</dbReference>
<evidence type="ECO:0000313" key="13">
    <source>
        <dbReference type="EMBL" id="SMX67641.1"/>
    </source>
</evidence>
<dbReference type="Proteomes" id="UP000234327">
    <property type="component" value="Unassembled WGS sequence"/>
</dbReference>
<dbReference type="EC" id="2.6.1.-" evidence="13"/>
<dbReference type="EMBL" id="NRGX01000001">
    <property type="protein sequence ID" value="PCC18829.1"/>
    <property type="molecule type" value="Genomic_DNA"/>
</dbReference>
<evidence type="ECO:0000313" key="9">
    <source>
        <dbReference type="EMBL" id="PCC18829.1"/>
    </source>
</evidence>
<dbReference type="EMBL" id="FXZI01000007">
    <property type="protein sequence ID" value="SMX92968.1"/>
    <property type="molecule type" value="Genomic_DNA"/>
</dbReference>
<evidence type="ECO:0000256" key="6">
    <source>
        <dbReference type="ARBA" id="ARBA00022898"/>
    </source>
</evidence>
<accession>A0A2H1K089</accession>
<evidence type="ECO:0000313" key="24">
    <source>
        <dbReference type="Proteomes" id="UP000234327"/>
    </source>
</evidence>
<keyword evidence="5 9" id="KW-0808">Transferase</keyword>
<dbReference type="OrthoDB" id="199743at2"/>
<evidence type="ECO:0000313" key="16">
    <source>
        <dbReference type="EMBL" id="SMX92968.1"/>
    </source>
</evidence>
<dbReference type="PANTHER" id="PTHR42790">
    <property type="entry name" value="AMINOTRANSFERASE"/>
    <property type="match status" value="1"/>
</dbReference>
<evidence type="ECO:0000313" key="14">
    <source>
        <dbReference type="EMBL" id="SMX86445.1"/>
    </source>
</evidence>
<evidence type="ECO:0000313" key="22">
    <source>
        <dbReference type="Proteomes" id="UP000234289"/>
    </source>
</evidence>
<dbReference type="EMBL" id="NRGP01000014">
    <property type="protein sequence ID" value="PCC46629.1"/>
    <property type="molecule type" value="Genomic_DNA"/>
</dbReference>
<dbReference type="Proteomes" id="UP000297736">
    <property type="component" value="Unassembled WGS sequence"/>
</dbReference>
<accession>A0A2A3X581</accession>
<dbReference type="EMBL" id="CP025334">
    <property type="protein sequence ID" value="AZT96179.1"/>
    <property type="molecule type" value="Genomic_DNA"/>
</dbReference>
<dbReference type="EMBL" id="FXZG01000002">
    <property type="protein sequence ID" value="SMX67641.1"/>
    <property type="molecule type" value="Genomic_DNA"/>
</dbReference>
<reference evidence="22 25" key="2">
    <citation type="submission" date="2017-03" db="EMBL/GenBank/DDBJ databases">
        <authorList>
            <person name="Monnet C."/>
        </authorList>
    </citation>
    <scope>NUCLEOTIDE SEQUENCE [LARGE SCALE GENOMIC DNA]</scope>
    <source>
        <strain evidence="25">ATCC 9175</strain>
        <strain evidence="22">CNRZ 920</strain>
    </source>
</reference>
<dbReference type="EMBL" id="RHFF01000016">
    <property type="protein sequence ID" value="TGD37486.1"/>
    <property type="molecule type" value="Genomic_DNA"/>
</dbReference>
<evidence type="ECO:0000313" key="27">
    <source>
        <dbReference type="Proteomes" id="UP000297736"/>
    </source>
</evidence>
<evidence type="ECO:0000313" key="20">
    <source>
        <dbReference type="Proteomes" id="UP000217881"/>
    </source>
</evidence>
<dbReference type="InterPro" id="IPR004839">
    <property type="entry name" value="Aminotransferase_I/II_large"/>
</dbReference>